<dbReference type="Pfam" id="PF05991">
    <property type="entry name" value="NYN_YacP"/>
    <property type="match status" value="1"/>
</dbReference>
<dbReference type="SUPFAM" id="SSF52540">
    <property type="entry name" value="P-loop containing nucleoside triphosphate hydrolases"/>
    <property type="match status" value="1"/>
</dbReference>
<comment type="caution">
    <text evidence="7">The sequence shown here is derived from an EMBL/GenBank/DDBJ whole genome shotgun (WGS) entry which is preliminary data.</text>
</comment>
<reference evidence="7" key="2">
    <citation type="submission" date="2021-04" db="EMBL/GenBank/DDBJ databases">
        <authorList>
            <person name="Gilroy R."/>
        </authorList>
    </citation>
    <scope>NUCLEOTIDE SEQUENCE</scope>
    <source>
        <strain evidence="7">CHK165-2605</strain>
    </source>
</reference>
<dbReference type="PANTHER" id="PTHR43261">
    <property type="entry name" value="TRANSLATION ELONGATION FACTOR G-RELATED"/>
    <property type="match status" value="1"/>
</dbReference>
<dbReference type="Pfam" id="PF14492">
    <property type="entry name" value="EFG_III"/>
    <property type="match status" value="1"/>
</dbReference>
<dbReference type="SUPFAM" id="SSF50447">
    <property type="entry name" value="Translation proteins"/>
    <property type="match status" value="1"/>
</dbReference>
<dbReference type="InterPro" id="IPR041095">
    <property type="entry name" value="EFG_II"/>
</dbReference>
<reference evidence="7" key="1">
    <citation type="journal article" date="2021" name="PeerJ">
        <title>Extensive microbial diversity within the chicken gut microbiome revealed by metagenomics and culture.</title>
        <authorList>
            <person name="Gilroy R."/>
            <person name="Ravi A."/>
            <person name="Getino M."/>
            <person name="Pursley I."/>
            <person name="Horton D.L."/>
            <person name="Alikhan N.F."/>
            <person name="Baker D."/>
            <person name="Gharbi K."/>
            <person name="Hall N."/>
            <person name="Watson M."/>
            <person name="Adriaenssens E.M."/>
            <person name="Foster-Nyarko E."/>
            <person name="Jarju S."/>
            <person name="Secka A."/>
            <person name="Antonio M."/>
            <person name="Oren A."/>
            <person name="Chaudhuri R.R."/>
            <person name="La Ragione R."/>
            <person name="Hildebrand F."/>
            <person name="Pallen M.J."/>
        </authorList>
    </citation>
    <scope>NUCLEOTIDE SEQUENCE</scope>
    <source>
        <strain evidence="7">CHK165-2605</strain>
    </source>
</reference>
<keyword evidence="1" id="KW-0547">Nucleotide-binding</keyword>
<organism evidence="7 8">
    <name type="scientific">Candidatus Mediterraneibacter gallistercoris</name>
    <dbReference type="NCBI Taxonomy" id="2838671"/>
    <lineage>
        <taxon>Bacteria</taxon>
        <taxon>Bacillati</taxon>
        <taxon>Bacillota</taxon>
        <taxon>Clostridia</taxon>
        <taxon>Lachnospirales</taxon>
        <taxon>Lachnospiraceae</taxon>
        <taxon>Mediterraneibacter</taxon>
    </lineage>
</organism>
<keyword evidence="4" id="KW-0046">Antibiotic resistance</keyword>
<dbReference type="InterPro" id="IPR014721">
    <property type="entry name" value="Ribsml_uS5_D2-typ_fold_subgr"/>
</dbReference>
<dbReference type="EMBL" id="DWWI01000199">
    <property type="protein sequence ID" value="HJC43900.1"/>
    <property type="molecule type" value="Genomic_DNA"/>
</dbReference>
<dbReference type="Pfam" id="PF00679">
    <property type="entry name" value="EFG_C"/>
    <property type="match status" value="1"/>
</dbReference>
<dbReference type="SMART" id="SM00838">
    <property type="entry name" value="EFG_C"/>
    <property type="match status" value="1"/>
</dbReference>
<dbReference type="InterPro" id="IPR009000">
    <property type="entry name" value="Transl_B-barrel_sf"/>
</dbReference>
<dbReference type="SMART" id="SM00889">
    <property type="entry name" value="EFG_IV"/>
    <property type="match status" value="1"/>
</dbReference>
<dbReference type="CDD" id="cd01684">
    <property type="entry name" value="Tet_like_IV"/>
    <property type="match status" value="1"/>
</dbReference>
<name>A0A9D2P4B0_9FIRM</name>
<dbReference type="InterPro" id="IPR035647">
    <property type="entry name" value="EFG_III/V"/>
</dbReference>
<dbReference type="InterPro" id="IPR031157">
    <property type="entry name" value="G_TR_CS"/>
</dbReference>
<feature type="compositionally biased region" description="Basic and acidic residues" evidence="5">
    <location>
        <begin position="661"/>
        <end position="671"/>
    </location>
</feature>
<dbReference type="Pfam" id="PF03764">
    <property type="entry name" value="EFG_IV"/>
    <property type="match status" value="1"/>
</dbReference>
<dbReference type="CDD" id="cd03711">
    <property type="entry name" value="Tet_C"/>
    <property type="match status" value="1"/>
</dbReference>
<dbReference type="GO" id="GO:0003924">
    <property type="term" value="F:GTPase activity"/>
    <property type="evidence" value="ECO:0007669"/>
    <property type="project" value="InterPro"/>
</dbReference>
<feature type="region of interest" description="Disordered" evidence="5">
    <location>
        <begin position="659"/>
        <end position="682"/>
    </location>
</feature>
<evidence type="ECO:0000259" key="6">
    <source>
        <dbReference type="PROSITE" id="PS51722"/>
    </source>
</evidence>
<dbReference type="InterPro" id="IPR035650">
    <property type="entry name" value="Tet_C"/>
</dbReference>
<dbReference type="GO" id="GO:0046677">
    <property type="term" value="P:response to antibiotic"/>
    <property type="evidence" value="ECO:0007669"/>
    <property type="project" value="UniProtKB-KW"/>
</dbReference>
<dbReference type="GO" id="GO:0005525">
    <property type="term" value="F:GTP binding"/>
    <property type="evidence" value="ECO:0007669"/>
    <property type="project" value="UniProtKB-KW"/>
</dbReference>
<dbReference type="PANTHER" id="PTHR43261:SF1">
    <property type="entry name" value="RIBOSOME-RELEASING FACTOR 2, MITOCHONDRIAL"/>
    <property type="match status" value="1"/>
</dbReference>
<dbReference type="Gene3D" id="3.30.230.10">
    <property type="match status" value="1"/>
</dbReference>
<evidence type="ECO:0000313" key="8">
    <source>
        <dbReference type="Proteomes" id="UP000823895"/>
    </source>
</evidence>
<evidence type="ECO:0000256" key="3">
    <source>
        <dbReference type="ARBA" id="ARBA00023134"/>
    </source>
</evidence>
<accession>A0A9D2P4B0</accession>
<dbReference type="CDD" id="cd10912">
    <property type="entry name" value="PIN_YacP-like"/>
    <property type="match status" value="1"/>
</dbReference>
<dbReference type="InterPro" id="IPR000640">
    <property type="entry name" value="EFG_V-like"/>
</dbReference>
<proteinExistence type="predicted"/>
<dbReference type="SUPFAM" id="SSF54980">
    <property type="entry name" value="EF-G C-terminal domain-like"/>
    <property type="match status" value="2"/>
</dbReference>
<dbReference type="PROSITE" id="PS51722">
    <property type="entry name" value="G_TR_2"/>
    <property type="match status" value="1"/>
</dbReference>
<dbReference type="Gene3D" id="3.30.70.240">
    <property type="match status" value="1"/>
</dbReference>
<feature type="domain" description="Tr-type G" evidence="6">
    <location>
        <begin position="17"/>
        <end position="245"/>
    </location>
</feature>
<dbReference type="Gene3D" id="2.40.30.10">
    <property type="entry name" value="Translation factors"/>
    <property type="match status" value="1"/>
</dbReference>
<keyword evidence="3" id="KW-0342">GTP-binding</keyword>
<evidence type="ECO:0000313" key="7">
    <source>
        <dbReference type="EMBL" id="HJC43900.1"/>
    </source>
</evidence>
<dbReference type="AlphaFoldDB" id="A0A9D2P4B0"/>
<dbReference type="Gene3D" id="3.40.50.300">
    <property type="entry name" value="P-loop containing nucleotide triphosphate hydrolases"/>
    <property type="match status" value="1"/>
</dbReference>
<dbReference type="PROSITE" id="PS00301">
    <property type="entry name" value="G_TR_1"/>
    <property type="match status" value="1"/>
</dbReference>
<evidence type="ECO:0000256" key="4">
    <source>
        <dbReference type="ARBA" id="ARBA00023251"/>
    </source>
</evidence>
<sequence length="913" mass="102931">MGNTSDNKENKTTGQKSKHLNIGLLAHVDAGKTTLSEGMLYLSGSIRDMGRVDHRDTFLDTYEMERERGITIFSKQAVMKWKDMELTLLDTPGHVDFSAEMERVLQVLDYAVLVISGADGVQGHTVTLWRLLKRYDVPVFLFVNKMDREGTDRNALMEELKSRLDEGCTDFQLMSDGKPDDLENLAVCDDAMLEEYLETGKIAKDTVRRAVAERKIFPCWFGSALKAEGITELLEGIREYSICPEYPEAFGAKVYKIARDPQGNRLTYLKVTGGELKVKETLPGVEGKVNQIRIYSGDRYEMVQSAQAGMVCAVTGLEETSPGQGIGEEKDSDIPALEPVLTYRVELPEGCDVHAMLINLRQLEEEEPELHIVWVEEAQEIHIQLMGEVQTEVLQRLIKERYGVLIEFREGRIIYKETIAGPVEGVGHFEPLRHYAEVHLLLEPGERGSGLQFSSECSEDVLDRNWQRLILTHLDEKEHRGVLTGSALTDVRITLISGRAHQKHTEGGDFRQATYRAVRQGLMKARSVLLEPYYEFRMELPMENVGRAMNDIQRMNGTFSGPETEKDLAVLTGSAPVSEMRGYQKEFAAYTGGFGRMSCILKGYDVCSNAEEVIGEIGYDPESDIENTADSVFCAHGAGFIVPWYQVEEYMHVESPLKSTLEQEKSEERRQSAKTAAVRASSRTIELPQEELDAIYVRTPDPVRKNVSSTPVKVSADPDNERRKTRSDMPADKRKKPDGEEYLLVDGYNIIFAWDELRELSEIDLAAARGKLADILCNYQGYRKCTLILVFDAYKVEGNPGEVSKYHNIHIVYTKEAETADQYIEKTVRKMAKNHHVTVATSDALEQVIILGQGAHRMSAAGLKEEVELAIQEIRGEHLGRGDILRTYLFDCLQEDTAKEVEQVRLGKKNWPV</sequence>
<evidence type="ECO:0000256" key="5">
    <source>
        <dbReference type="SAM" id="MobiDB-lite"/>
    </source>
</evidence>
<keyword evidence="2" id="KW-0648">Protein biosynthesis</keyword>
<evidence type="ECO:0000256" key="2">
    <source>
        <dbReference type="ARBA" id="ARBA00022917"/>
    </source>
</evidence>
<feature type="compositionally biased region" description="Basic and acidic residues" evidence="5">
    <location>
        <begin position="719"/>
        <end position="736"/>
    </location>
</feature>
<dbReference type="SUPFAM" id="SSF54211">
    <property type="entry name" value="Ribosomal protein S5 domain 2-like"/>
    <property type="match status" value="1"/>
</dbReference>
<dbReference type="InterPro" id="IPR027417">
    <property type="entry name" value="P-loop_NTPase"/>
</dbReference>
<dbReference type="Proteomes" id="UP000823895">
    <property type="component" value="Unassembled WGS sequence"/>
</dbReference>
<dbReference type="NCBIfam" id="TIGR00231">
    <property type="entry name" value="small_GTP"/>
    <property type="match status" value="1"/>
</dbReference>
<gene>
    <name evidence="7" type="ORF">H9756_09545</name>
</gene>
<dbReference type="InterPro" id="IPR005517">
    <property type="entry name" value="Transl_elong_EFG/EF2_IV"/>
</dbReference>
<dbReference type="InterPro" id="IPR000795">
    <property type="entry name" value="T_Tr_GTP-bd_dom"/>
</dbReference>
<protein>
    <submittedName>
        <fullName evidence="7">TetM/TetW/TetO/TetS family tetracycline resistance ribosomal protection protein</fullName>
    </submittedName>
</protein>
<feature type="region of interest" description="Disordered" evidence="5">
    <location>
        <begin position="703"/>
        <end position="736"/>
    </location>
</feature>
<dbReference type="Pfam" id="PF00009">
    <property type="entry name" value="GTP_EFTU"/>
    <property type="match status" value="1"/>
</dbReference>
<dbReference type="InterPro" id="IPR010298">
    <property type="entry name" value="YacP-like"/>
</dbReference>
<dbReference type="PRINTS" id="PR00315">
    <property type="entry name" value="ELONGATNFCT"/>
</dbReference>
<dbReference type="GO" id="GO:0006412">
    <property type="term" value="P:translation"/>
    <property type="evidence" value="ECO:0007669"/>
    <property type="project" value="UniProtKB-KW"/>
</dbReference>
<dbReference type="GO" id="GO:0032790">
    <property type="term" value="P:ribosome disassembly"/>
    <property type="evidence" value="ECO:0007669"/>
    <property type="project" value="TreeGrafter"/>
</dbReference>
<dbReference type="InterPro" id="IPR020568">
    <property type="entry name" value="Ribosomal_Su5_D2-typ_SF"/>
</dbReference>
<dbReference type="PRINTS" id="PR01037">
    <property type="entry name" value="TCRTETOQM"/>
</dbReference>
<dbReference type="Gene3D" id="3.30.70.870">
    <property type="entry name" value="Elongation Factor G (Translational Gtpase), domain 3"/>
    <property type="match status" value="1"/>
</dbReference>
<evidence type="ECO:0000256" key="1">
    <source>
        <dbReference type="ARBA" id="ARBA00022741"/>
    </source>
</evidence>
<dbReference type="InterPro" id="IPR005225">
    <property type="entry name" value="Small_GTP-bd"/>
</dbReference>